<dbReference type="Gene3D" id="3.20.20.10">
    <property type="entry name" value="Alanine racemase"/>
    <property type="match status" value="1"/>
</dbReference>
<feature type="domain" description="Orn/DAP/Arg decarboxylase 2 N-terminal" evidence="3">
    <location>
        <begin position="25"/>
        <end position="252"/>
    </location>
</feature>
<dbReference type="Proteomes" id="UP000003028">
    <property type="component" value="Unassembled WGS sequence"/>
</dbReference>
<keyword evidence="5" id="KW-1185">Reference proteome</keyword>
<dbReference type="GO" id="GO:0008836">
    <property type="term" value="F:diaminopimelate decarboxylase activity"/>
    <property type="evidence" value="ECO:0007669"/>
    <property type="project" value="TreeGrafter"/>
</dbReference>
<evidence type="ECO:0000256" key="2">
    <source>
        <dbReference type="ARBA" id="ARBA00022898"/>
    </source>
</evidence>
<proteinExistence type="predicted"/>
<dbReference type="InterPro" id="IPR029066">
    <property type="entry name" value="PLP-binding_barrel"/>
</dbReference>
<dbReference type="OrthoDB" id="9802241at2"/>
<protein>
    <submittedName>
        <fullName evidence="4">Pyridoxal-dependent decarboxylase, C-terminal sheet domain protein</fullName>
    </submittedName>
</protein>
<dbReference type="Gene3D" id="2.40.37.10">
    <property type="entry name" value="Lyase, Ornithine Decarboxylase, Chain A, domain 1"/>
    <property type="match status" value="1"/>
</dbReference>
<accession>E7FXY7</accession>
<reference evidence="4" key="1">
    <citation type="submission" date="2011-01" db="EMBL/GenBank/DDBJ databases">
        <authorList>
            <person name="Muzny D."/>
            <person name="Qin X."/>
            <person name="Buhay C."/>
            <person name="Dugan-Rocha S."/>
            <person name="Ding Y."/>
            <person name="Chen G."/>
            <person name="Hawes A."/>
            <person name="Holder M."/>
            <person name="Jhangiani S."/>
            <person name="Johnson A."/>
            <person name="Khan Z."/>
            <person name="Li Z."/>
            <person name="Liu W."/>
            <person name="Liu X."/>
            <person name="Perez L."/>
            <person name="Shen H."/>
            <person name="Wang Q."/>
            <person name="Watt J."/>
            <person name="Xi L."/>
            <person name="Xin Y."/>
            <person name="Zhou J."/>
            <person name="Deng J."/>
            <person name="Jiang H."/>
            <person name="Liu Y."/>
            <person name="Qu J."/>
            <person name="Song X.-Z."/>
            <person name="Zhang L."/>
            <person name="Villasana D."/>
            <person name="Johnson A."/>
            <person name="Liu J."/>
            <person name="Liyanage D."/>
            <person name="Lorensuhewa L."/>
            <person name="Robinson T."/>
            <person name="Song A."/>
            <person name="Song B.-B."/>
            <person name="Dinh H."/>
            <person name="Thornton R."/>
            <person name="Coyle M."/>
            <person name="Francisco L."/>
            <person name="Jackson L."/>
            <person name="Javaid M."/>
            <person name="Korchina V."/>
            <person name="Kovar C."/>
            <person name="Mata R."/>
            <person name="Mathew T."/>
            <person name="Ngo R."/>
            <person name="Nguyen L."/>
            <person name="Nguyen N."/>
            <person name="Okwuonu G."/>
            <person name="Ongeri F."/>
            <person name="Pham C."/>
            <person name="Simmons D."/>
            <person name="Wilczek-Boney K."/>
            <person name="Hale W."/>
            <person name="Jakkamsetti A."/>
            <person name="Pham P."/>
            <person name="Ruth R."/>
            <person name="San Lucas F."/>
            <person name="Warren J."/>
            <person name="Zhang J."/>
            <person name="Zhao Z."/>
            <person name="Zhou C."/>
            <person name="Zhu D."/>
            <person name="Lee S."/>
            <person name="Bess C."/>
            <person name="Blankenburg K."/>
            <person name="Forbes L."/>
            <person name="Fu Q."/>
            <person name="Gubbala S."/>
            <person name="Hirani K."/>
            <person name="Jayaseelan J.C."/>
            <person name="Lara F."/>
            <person name="Munidasa M."/>
            <person name="Palculict T."/>
            <person name="Patil S."/>
            <person name="Pu L.-L."/>
            <person name="Saada N."/>
            <person name="Tang L."/>
            <person name="Weissenberger G."/>
            <person name="Zhu Y."/>
            <person name="Hemphill L."/>
            <person name="Shang Y."/>
            <person name="Youmans B."/>
            <person name="Ayvaz T."/>
            <person name="Ross M."/>
            <person name="Santibanez J."/>
            <person name="Aqrawi P."/>
            <person name="Gross S."/>
            <person name="Joshi V."/>
            <person name="Fowler G."/>
            <person name="Nazareth L."/>
            <person name="Reid J."/>
            <person name="Worley K."/>
            <person name="Petrosino J."/>
            <person name="Highlander S."/>
            <person name="Gibbs R."/>
        </authorList>
    </citation>
    <scope>NUCLEOTIDE SEQUENCE [LARGE SCALE GENOMIC DNA]</scope>
    <source>
        <strain evidence="4">ATCC 19414</strain>
    </source>
</reference>
<dbReference type="GO" id="GO:0009089">
    <property type="term" value="P:lysine biosynthetic process via diaminopimelate"/>
    <property type="evidence" value="ECO:0007669"/>
    <property type="project" value="TreeGrafter"/>
</dbReference>
<dbReference type="InterPro" id="IPR022644">
    <property type="entry name" value="De-COase2_N"/>
</dbReference>
<dbReference type="AlphaFoldDB" id="E7FXY7"/>
<gene>
    <name evidence="4" type="ORF">HMPREF0357_11514</name>
</gene>
<name>E7FXY7_ERYRH</name>
<evidence type="ECO:0000256" key="1">
    <source>
        <dbReference type="ARBA" id="ARBA00001933"/>
    </source>
</evidence>
<dbReference type="EMBL" id="ACLK02000003">
    <property type="protein sequence ID" value="EFY08361.1"/>
    <property type="molecule type" value="Genomic_DNA"/>
</dbReference>
<evidence type="ECO:0000313" key="4">
    <source>
        <dbReference type="EMBL" id="EFY08361.1"/>
    </source>
</evidence>
<organism evidence="4 5">
    <name type="scientific">Erysipelothrix rhusiopathiae ATCC 19414</name>
    <dbReference type="NCBI Taxonomy" id="525280"/>
    <lineage>
        <taxon>Bacteria</taxon>
        <taxon>Bacillati</taxon>
        <taxon>Bacillota</taxon>
        <taxon>Erysipelotrichia</taxon>
        <taxon>Erysipelotrichales</taxon>
        <taxon>Erysipelotrichaceae</taxon>
        <taxon>Erysipelothrix</taxon>
    </lineage>
</organism>
<comment type="cofactor">
    <cofactor evidence="1">
        <name>pyridoxal 5'-phosphate</name>
        <dbReference type="ChEBI" id="CHEBI:597326"/>
    </cofactor>
</comment>
<dbReference type="STRING" id="1648.A2I91_08470"/>
<dbReference type="RefSeq" id="WP_003775775.1">
    <property type="nucleotide sequence ID" value="NZ_ACLK02000003.1"/>
</dbReference>
<evidence type="ECO:0000259" key="3">
    <source>
        <dbReference type="Pfam" id="PF02784"/>
    </source>
</evidence>
<keyword evidence="2" id="KW-0663">Pyridoxal phosphate</keyword>
<sequence>MNLKELCTSNNELKTPCYIFDVDFLEEHVKEIKASLPNNTKLCYAMKANPFLVGILDKMVDSFEVCSPGEYRICQRNNISNLKIILSGVYKNSEDIREIIQMEEQPIYTVESMKQLELLNDLSTEYQKQINVILRLTSGNQFGMDASEIERVLDQTNRYRFIKWHGIQLYSGTQKHKLNKVLGEIESLKSYIETLRSRYQISLPCLEFGPGLGVQYFESDKPTLSVSEFSSVLRSLNYDGTIVLEMGRIIVAACGTYLTRVVDIKTNDMKHYAILDGGIHHVSYYGQFLGMKCPSIERVDMEKSPELHAQWNLCGSLCTVADVLIKDYETPLALNDVVAFKNVGAYSITEGISLFLSRDLPQVNLYRKQTGIEIIRDTIEIDRLNSVKEK</sequence>
<dbReference type="InterPro" id="IPR009006">
    <property type="entry name" value="Ala_racemase/Decarboxylase_C"/>
</dbReference>
<dbReference type="PANTHER" id="PTHR43727">
    <property type="entry name" value="DIAMINOPIMELATE DECARBOXYLASE"/>
    <property type="match status" value="1"/>
</dbReference>
<dbReference type="PANTHER" id="PTHR43727:SF2">
    <property type="entry name" value="GROUP IV DECARBOXYLASE"/>
    <property type="match status" value="1"/>
</dbReference>
<dbReference type="SUPFAM" id="SSF51419">
    <property type="entry name" value="PLP-binding barrel"/>
    <property type="match status" value="1"/>
</dbReference>
<dbReference type="Pfam" id="PF02784">
    <property type="entry name" value="Orn_Arg_deC_N"/>
    <property type="match status" value="1"/>
</dbReference>
<evidence type="ECO:0000313" key="5">
    <source>
        <dbReference type="Proteomes" id="UP000003028"/>
    </source>
</evidence>
<dbReference type="SUPFAM" id="SSF50621">
    <property type="entry name" value="Alanine racemase C-terminal domain-like"/>
    <property type="match status" value="1"/>
</dbReference>
<comment type="caution">
    <text evidence="4">The sequence shown here is derived from an EMBL/GenBank/DDBJ whole genome shotgun (WGS) entry which is preliminary data.</text>
</comment>